<accession>C5J709</accession>
<keyword evidence="1" id="KW-1133">Transmembrane helix</keyword>
<sequence length="524" mass="62639">MKINNKFKLLFWIFTPITIITTIGLVISLKINKKIISPTNKKIISPTNSMIYDFNQKYGDLNKSIKNIINKESQTQNRPWPFNFEDYYWFKNPKWTNIFLQHPGKVEKLLKQFPYLTSDVYFKNFFWNFYASNWYFNKNVYELNFGNDMFVTKVDANLITNKLRDNFFVVQNIDEYNAIFEDKNLKFFQLNGAVYNSKIDANKFKTNDLIVYIKEGDGFWESIFANRTTVDQSLWPFNIVEKNGAIVFYSFNKDFNNYFEWNINPIPHQVPFSYENIQELKNEKKIPKVPNFPEAYQSNKQEIFLVAKWVPKLNTKTPKIEQIHFKNSDDLILNNALFSTNRYDDFTNFISKKNKIQSLLNQNYTHLYIDSGYENINPSLFEDKIIKNYEDAKQIVDNTAGNIWWAQAFHIANLFTPDSNFLVNDKVEFNDFVLYNQHTEQIYNDEFLYWKLDEKNNKVIIYTYNYRDLFSGDLANSPLYRDIDRLHIYVKINLQPSIKANNFEFKKIKTLDEFEKIYQEITNS</sequence>
<dbReference type="KEGG" id="mco:MCJ_005750"/>
<organism evidence="2 3">
    <name type="scientific">Mesomycoplasma conjunctivae (strain ATCC 25834 / NCTC 10147 / HRC/581)</name>
    <name type="common">Mycoplasma conjunctivae</name>
    <dbReference type="NCBI Taxonomy" id="572263"/>
    <lineage>
        <taxon>Bacteria</taxon>
        <taxon>Bacillati</taxon>
        <taxon>Mycoplasmatota</taxon>
        <taxon>Mycoplasmoidales</taxon>
        <taxon>Metamycoplasmataceae</taxon>
        <taxon>Mesomycoplasma</taxon>
    </lineage>
</organism>
<dbReference type="HOGENOM" id="CLU_556450_0_0_14"/>
<keyword evidence="1" id="KW-0472">Membrane</keyword>
<gene>
    <name evidence="2" type="ordered locus">MCJ_005750</name>
</gene>
<name>C5J709_MESCH</name>
<dbReference type="AlphaFoldDB" id="C5J709"/>
<dbReference type="eggNOG" id="ENOG5032G2Q">
    <property type="taxonomic scope" value="Bacteria"/>
</dbReference>
<evidence type="ECO:0000313" key="2">
    <source>
        <dbReference type="EMBL" id="CAT05272.1"/>
    </source>
</evidence>
<feature type="transmembrane region" description="Helical" evidence="1">
    <location>
        <begin position="9"/>
        <end position="29"/>
    </location>
</feature>
<keyword evidence="3" id="KW-1185">Reference proteome</keyword>
<dbReference type="EMBL" id="FM864216">
    <property type="protein sequence ID" value="CAT05272.1"/>
    <property type="molecule type" value="Genomic_DNA"/>
</dbReference>
<reference evidence="3" key="1">
    <citation type="journal article" date="2009" name="BMC Bioinformatics">
        <title>The Mycoplasma conjunctivae genome sequencing, annotation and analysis.</title>
        <authorList>
            <person name="Calderon-Copete S.P."/>
            <person name="Wigger G."/>
            <person name="Wunderlin C."/>
            <person name="Schmidheini T."/>
            <person name="Frey J."/>
            <person name="Quail M.A."/>
            <person name="Falquet L."/>
        </authorList>
    </citation>
    <scope>NUCLEOTIDE SEQUENCE [LARGE SCALE GENOMIC DNA]</scope>
    <source>
        <strain evidence="3">ATCC 25834 / NCTC 10147 / HRC/581</strain>
    </source>
</reference>
<evidence type="ECO:0000313" key="3">
    <source>
        <dbReference type="Proteomes" id="UP000001491"/>
    </source>
</evidence>
<proteinExistence type="predicted"/>
<dbReference type="Proteomes" id="UP000001491">
    <property type="component" value="Chromosome"/>
</dbReference>
<evidence type="ECO:0000256" key="1">
    <source>
        <dbReference type="SAM" id="Phobius"/>
    </source>
</evidence>
<keyword evidence="1" id="KW-0812">Transmembrane</keyword>
<protein>
    <submittedName>
        <fullName evidence="2">Uncharacterized protein</fullName>
    </submittedName>
</protein>